<feature type="transmembrane region" description="Helical" evidence="1">
    <location>
        <begin position="158"/>
        <end position="179"/>
    </location>
</feature>
<dbReference type="OrthoDB" id="8750132at2"/>
<organism evidence="2 3">
    <name type="scientific">Dyella choica</name>
    <dbReference type="NCBI Taxonomy" id="1927959"/>
    <lineage>
        <taxon>Bacteria</taxon>
        <taxon>Pseudomonadati</taxon>
        <taxon>Pseudomonadota</taxon>
        <taxon>Gammaproteobacteria</taxon>
        <taxon>Lysobacterales</taxon>
        <taxon>Rhodanobacteraceae</taxon>
        <taxon>Dyella</taxon>
    </lineage>
</organism>
<keyword evidence="1" id="KW-1133">Transmembrane helix</keyword>
<keyword evidence="3" id="KW-1185">Reference proteome</keyword>
<feature type="transmembrane region" description="Helical" evidence="1">
    <location>
        <begin position="27"/>
        <end position="49"/>
    </location>
</feature>
<gene>
    <name evidence="2" type="ORF">EKH80_11395</name>
</gene>
<dbReference type="RefSeq" id="WP_126684883.1">
    <property type="nucleotide sequence ID" value="NZ_RYYV01000007.1"/>
</dbReference>
<evidence type="ECO:0008006" key="4">
    <source>
        <dbReference type="Google" id="ProtNLM"/>
    </source>
</evidence>
<keyword evidence="1" id="KW-0472">Membrane</keyword>
<sequence>MQDNPYSPPGAELVLPTNYKAGTEAPFFAVSLLKLVVMSVFTFGLYELYWFYKNWQAFKLREKENISPFWRAFFGYFFCYALFSEVREWQRETGKGEMPAGWLAAGWIITSMMWRLPEPFWMISWASVLFLVPVQKVINDINRNEAPDHPPNEKIGGANWIAIAAGGLLMVLALVGMFLPADPA</sequence>
<proteinExistence type="predicted"/>
<reference evidence="2 3" key="1">
    <citation type="submission" date="2018-12" db="EMBL/GenBank/DDBJ databases">
        <title>Dyella dinghuensis sp. nov. DHOA06 and Dyella choica sp. nov. 4M-K27, isolated from forest soil.</title>
        <authorList>
            <person name="Qiu L.-H."/>
            <person name="Gao Z.-H."/>
        </authorList>
    </citation>
    <scope>NUCLEOTIDE SEQUENCE [LARGE SCALE GENOMIC DNA]</scope>
    <source>
        <strain evidence="2 3">4M-K27</strain>
    </source>
</reference>
<keyword evidence="1" id="KW-0812">Transmembrane</keyword>
<evidence type="ECO:0000313" key="2">
    <source>
        <dbReference type="EMBL" id="RUL75324.1"/>
    </source>
</evidence>
<feature type="transmembrane region" description="Helical" evidence="1">
    <location>
        <begin position="69"/>
        <end position="86"/>
    </location>
</feature>
<name>A0A3S0PIG3_9GAMM</name>
<accession>A0A3S0PIG3</accession>
<dbReference type="Proteomes" id="UP000274358">
    <property type="component" value="Unassembled WGS sequence"/>
</dbReference>
<dbReference type="EMBL" id="RYYV01000007">
    <property type="protein sequence ID" value="RUL75324.1"/>
    <property type="molecule type" value="Genomic_DNA"/>
</dbReference>
<evidence type="ECO:0000313" key="3">
    <source>
        <dbReference type="Proteomes" id="UP000274358"/>
    </source>
</evidence>
<dbReference type="AlphaFoldDB" id="A0A3S0PIG3"/>
<feature type="transmembrane region" description="Helical" evidence="1">
    <location>
        <begin position="120"/>
        <end position="138"/>
    </location>
</feature>
<protein>
    <recommendedName>
        <fullName evidence="4">DUF4234 domain-containing protein</fullName>
    </recommendedName>
</protein>
<comment type="caution">
    <text evidence="2">The sequence shown here is derived from an EMBL/GenBank/DDBJ whole genome shotgun (WGS) entry which is preliminary data.</text>
</comment>
<evidence type="ECO:0000256" key="1">
    <source>
        <dbReference type="SAM" id="Phobius"/>
    </source>
</evidence>